<comment type="caution">
    <text evidence="2">The sequence shown here is derived from an EMBL/GenBank/DDBJ whole genome shotgun (WGS) entry which is preliminary data.</text>
</comment>
<gene>
    <name evidence="2" type="ORF">G7Y89_g8955</name>
</gene>
<dbReference type="OrthoDB" id="5227396at2759"/>
<evidence type="ECO:0000313" key="2">
    <source>
        <dbReference type="EMBL" id="KAF4629192.1"/>
    </source>
</evidence>
<organism evidence="2 3">
    <name type="scientific">Cudoniella acicularis</name>
    <dbReference type="NCBI Taxonomy" id="354080"/>
    <lineage>
        <taxon>Eukaryota</taxon>
        <taxon>Fungi</taxon>
        <taxon>Dikarya</taxon>
        <taxon>Ascomycota</taxon>
        <taxon>Pezizomycotina</taxon>
        <taxon>Leotiomycetes</taxon>
        <taxon>Helotiales</taxon>
        <taxon>Tricladiaceae</taxon>
        <taxon>Cudoniella</taxon>
    </lineage>
</organism>
<protein>
    <submittedName>
        <fullName evidence="2">Uncharacterized protein</fullName>
    </submittedName>
</protein>
<sequence length="122" mass="13391">MVQRATPNESRAWSALPSKNEMAIRRISSVFLMAGLLTVIYPFAPFSWLVPSDGVDILDSFVSPPLFLGALFFQWRIAGVVGNLVISVLDNSVAFLLPTPIMLANHTRVLCNQFSSGHPSPF</sequence>
<dbReference type="AlphaFoldDB" id="A0A8H4RFL5"/>
<reference evidence="2 3" key="1">
    <citation type="submission" date="2020-03" db="EMBL/GenBank/DDBJ databases">
        <title>Draft Genome Sequence of Cudoniella acicularis.</title>
        <authorList>
            <person name="Buettner E."/>
            <person name="Kellner H."/>
        </authorList>
    </citation>
    <scope>NUCLEOTIDE SEQUENCE [LARGE SCALE GENOMIC DNA]</scope>
    <source>
        <strain evidence="2 3">DSM 108380</strain>
    </source>
</reference>
<keyword evidence="1" id="KW-1133">Transmembrane helix</keyword>
<keyword evidence="1" id="KW-0472">Membrane</keyword>
<dbReference type="EMBL" id="JAAMPI010000708">
    <property type="protein sequence ID" value="KAF4629192.1"/>
    <property type="molecule type" value="Genomic_DNA"/>
</dbReference>
<evidence type="ECO:0000313" key="3">
    <source>
        <dbReference type="Proteomes" id="UP000566819"/>
    </source>
</evidence>
<evidence type="ECO:0000256" key="1">
    <source>
        <dbReference type="SAM" id="Phobius"/>
    </source>
</evidence>
<keyword evidence="3" id="KW-1185">Reference proteome</keyword>
<accession>A0A8H4RFL5</accession>
<proteinExistence type="predicted"/>
<name>A0A8H4RFL5_9HELO</name>
<feature type="transmembrane region" description="Helical" evidence="1">
    <location>
        <begin position="27"/>
        <end position="46"/>
    </location>
</feature>
<dbReference type="Proteomes" id="UP000566819">
    <property type="component" value="Unassembled WGS sequence"/>
</dbReference>
<feature type="transmembrane region" description="Helical" evidence="1">
    <location>
        <begin position="66"/>
        <end position="89"/>
    </location>
</feature>
<keyword evidence="1" id="KW-0812">Transmembrane</keyword>